<feature type="transmembrane region" description="Helical" evidence="1">
    <location>
        <begin position="50"/>
        <end position="74"/>
    </location>
</feature>
<evidence type="ECO:0000256" key="1">
    <source>
        <dbReference type="SAM" id="Phobius"/>
    </source>
</evidence>
<name>A0A284QJY1_ARMOS</name>
<protein>
    <submittedName>
        <fullName evidence="2">Uncharacterized protein</fullName>
    </submittedName>
</protein>
<keyword evidence="1" id="KW-1133">Transmembrane helix</keyword>
<gene>
    <name evidence="2" type="ORF">ARMOST_00011</name>
</gene>
<reference evidence="3" key="1">
    <citation type="journal article" date="2017" name="Nat. Ecol. Evol.">
        <title>Genome expansion and lineage-specific genetic innovations in the forest pathogenic fungi Armillaria.</title>
        <authorList>
            <person name="Sipos G."/>
            <person name="Prasanna A.N."/>
            <person name="Walter M.C."/>
            <person name="O'Connor E."/>
            <person name="Balint B."/>
            <person name="Krizsan K."/>
            <person name="Kiss B."/>
            <person name="Hess J."/>
            <person name="Varga T."/>
            <person name="Slot J."/>
            <person name="Riley R."/>
            <person name="Boka B."/>
            <person name="Rigling D."/>
            <person name="Barry K."/>
            <person name="Lee J."/>
            <person name="Mihaltcheva S."/>
            <person name="LaButti K."/>
            <person name="Lipzen A."/>
            <person name="Waldron R."/>
            <person name="Moloney N.M."/>
            <person name="Sperisen C."/>
            <person name="Kredics L."/>
            <person name="Vagvoelgyi C."/>
            <person name="Patrignani A."/>
            <person name="Fitzpatrick D."/>
            <person name="Nagy I."/>
            <person name="Doyle S."/>
            <person name="Anderson J.B."/>
            <person name="Grigoriev I.V."/>
            <person name="Gueldener U."/>
            <person name="Muensterkoetter M."/>
            <person name="Nagy L.G."/>
        </authorList>
    </citation>
    <scope>NUCLEOTIDE SEQUENCE [LARGE SCALE GENOMIC DNA]</scope>
    <source>
        <strain evidence="3">C18/9</strain>
    </source>
</reference>
<keyword evidence="1" id="KW-0472">Membrane</keyword>
<organism evidence="2 3">
    <name type="scientific">Armillaria ostoyae</name>
    <name type="common">Armillaria root rot fungus</name>
    <dbReference type="NCBI Taxonomy" id="47428"/>
    <lineage>
        <taxon>Eukaryota</taxon>
        <taxon>Fungi</taxon>
        <taxon>Dikarya</taxon>
        <taxon>Basidiomycota</taxon>
        <taxon>Agaricomycotina</taxon>
        <taxon>Agaricomycetes</taxon>
        <taxon>Agaricomycetidae</taxon>
        <taxon>Agaricales</taxon>
        <taxon>Marasmiineae</taxon>
        <taxon>Physalacriaceae</taxon>
        <taxon>Armillaria</taxon>
    </lineage>
</organism>
<keyword evidence="3" id="KW-1185">Reference proteome</keyword>
<proteinExistence type="predicted"/>
<dbReference type="OrthoDB" id="2936465at2759"/>
<sequence>MPSPGNTCAAQIDWMLPYYSMLLAVTMLCVLVILYRIVMDPCNGRRTRRLWIKVILESSLLFAIGPMILLAIYIKSGMGTSCPVLDVTMCTGLAPILAIARVSSDATIQKSPPPVPFEVQDNVA</sequence>
<dbReference type="Proteomes" id="UP000219338">
    <property type="component" value="Unassembled WGS sequence"/>
</dbReference>
<dbReference type="AlphaFoldDB" id="A0A284QJY1"/>
<evidence type="ECO:0000313" key="2">
    <source>
        <dbReference type="EMBL" id="SJK96765.1"/>
    </source>
</evidence>
<keyword evidence="1" id="KW-0812">Transmembrane</keyword>
<feature type="transmembrane region" description="Helical" evidence="1">
    <location>
        <begin position="16"/>
        <end position="38"/>
    </location>
</feature>
<accession>A0A284QJY1</accession>
<dbReference type="EMBL" id="FUEG01000001">
    <property type="protein sequence ID" value="SJK96765.1"/>
    <property type="molecule type" value="Genomic_DNA"/>
</dbReference>
<evidence type="ECO:0000313" key="3">
    <source>
        <dbReference type="Proteomes" id="UP000219338"/>
    </source>
</evidence>